<reference evidence="6 7" key="1">
    <citation type="submission" date="2010-08" db="EMBL/GenBank/DDBJ databases">
        <authorList>
            <person name="Harkins D.M."/>
            <person name="Madupu R."/>
            <person name="Durkin A.S."/>
            <person name="Torralba M."/>
            <person name="Methe B."/>
            <person name="Sutton G.G."/>
            <person name="Nelson K.E."/>
        </authorList>
    </citation>
    <scope>NUCLEOTIDE SEQUENCE [LARGE SCALE GENOMIC DNA]</scope>
    <source>
        <strain evidence="6 7">DSM 17678</strain>
    </source>
</reference>
<feature type="short sequence motif" description="DGA/G" evidence="4">
    <location>
        <begin position="178"/>
        <end position="180"/>
    </location>
</feature>
<evidence type="ECO:0000256" key="4">
    <source>
        <dbReference type="PROSITE-ProRule" id="PRU01161"/>
    </source>
</evidence>
<evidence type="ECO:0000256" key="1">
    <source>
        <dbReference type="ARBA" id="ARBA00022801"/>
    </source>
</evidence>
<organism evidence="6 7">
    <name type="scientific">Peptostreptococcus stomatis DSM 17678</name>
    <dbReference type="NCBI Taxonomy" id="596315"/>
    <lineage>
        <taxon>Bacteria</taxon>
        <taxon>Bacillati</taxon>
        <taxon>Bacillota</taxon>
        <taxon>Clostridia</taxon>
        <taxon>Peptostreptococcales</taxon>
        <taxon>Peptostreptococcaceae</taxon>
        <taxon>Peptostreptococcus</taxon>
    </lineage>
</organism>
<dbReference type="GeneID" id="84800397"/>
<keyword evidence="1 4" id="KW-0378">Hydrolase</keyword>
<dbReference type="eggNOG" id="COG4667">
    <property type="taxonomic scope" value="Bacteria"/>
</dbReference>
<evidence type="ECO:0000256" key="2">
    <source>
        <dbReference type="ARBA" id="ARBA00022963"/>
    </source>
</evidence>
<evidence type="ECO:0000259" key="5">
    <source>
        <dbReference type="PROSITE" id="PS51635"/>
    </source>
</evidence>
<dbReference type="GO" id="GO:0016042">
    <property type="term" value="P:lipid catabolic process"/>
    <property type="evidence" value="ECO:0007669"/>
    <property type="project" value="UniProtKB-UniRule"/>
</dbReference>
<dbReference type="Pfam" id="PF19890">
    <property type="entry name" value="DUF6363"/>
    <property type="match status" value="1"/>
</dbReference>
<dbReference type="Pfam" id="PF01734">
    <property type="entry name" value="Patatin"/>
    <property type="match status" value="1"/>
</dbReference>
<dbReference type="Gene3D" id="3.40.1090.10">
    <property type="entry name" value="Cytosolic phospholipase A2 catalytic domain"/>
    <property type="match status" value="2"/>
</dbReference>
<dbReference type="InterPro" id="IPR016035">
    <property type="entry name" value="Acyl_Trfase/lysoPLipase"/>
</dbReference>
<dbReference type="PANTHER" id="PTHR14226:SF25">
    <property type="entry name" value="PHOSPHOESTERASE"/>
    <property type="match status" value="1"/>
</dbReference>
<keyword evidence="7" id="KW-1185">Reference proteome</keyword>
<dbReference type="InterPro" id="IPR045943">
    <property type="entry name" value="DUF6363"/>
</dbReference>
<feature type="short sequence motif" description="GXSXG" evidence="4">
    <location>
        <begin position="57"/>
        <end position="61"/>
    </location>
</feature>
<protein>
    <submittedName>
        <fullName evidence="6">Phospholipase, patatin family</fullName>
    </submittedName>
</protein>
<dbReference type="RefSeq" id="WP_007788936.1">
    <property type="nucleotide sequence ID" value="NZ_ADGQ01000035.1"/>
</dbReference>
<dbReference type="PROSITE" id="PS51635">
    <property type="entry name" value="PNPLA"/>
    <property type="match status" value="1"/>
</dbReference>
<evidence type="ECO:0000313" key="6">
    <source>
        <dbReference type="EMBL" id="EFM64885.1"/>
    </source>
</evidence>
<dbReference type="OrthoDB" id="9802424at2"/>
<sequence>MNRKIFSKIDKIPRGRATDKVSKVCLVLEGGAFRGLYGEGVLDALMLAGINAECTIGVSAGAMNGMNYVSGQIGRAARVNLTYRHDSRYIGLKAIKNNGGMVGFDFVMNHIEEEIFDEEAFFDPRQKFVAVATNCLTGQSEYFDRDQMGSKIYDAVSASASMPFISKMVEIDGVPYLDGGCSNKIPYRWALDQGYEKIIVVRTRPSSFRRKLKSNHLVTSNVYRSYPEFAEVLARSDKDYNRQCDELTILNSQKRLYVISPSVYMDVSRMEGDLEKLGQLYKMGFNDTARQIKDIMAYIYL</sequence>
<dbReference type="PANTHER" id="PTHR14226">
    <property type="entry name" value="NEUROPATHY TARGET ESTERASE/SWISS CHEESE D.MELANOGASTER"/>
    <property type="match status" value="1"/>
</dbReference>
<dbReference type="Proteomes" id="UP000003244">
    <property type="component" value="Unassembled WGS sequence"/>
</dbReference>
<dbReference type="STRING" id="596315.HMPREF0634_1278"/>
<proteinExistence type="predicted"/>
<keyword evidence="2 4" id="KW-0442">Lipid degradation</keyword>
<dbReference type="InterPro" id="IPR050301">
    <property type="entry name" value="NTE"/>
</dbReference>
<comment type="caution">
    <text evidence="4">Lacks conserved residue(s) required for the propagation of feature annotation.</text>
</comment>
<evidence type="ECO:0000256" key="3">
    <source>
        <dbReference type="ARBA" id="ARBA00023098"/>
    </source>
</evidence>
<keyword evidence="3 4" id="KW-0443">Lipid metabolism</keyword>
<evidence type="ECO:0000313" key="7">
    <source>
        <dbReference type="Proteomes" id="UP000003244"/>
    </source>
</evidence>
<gene>
    <name evidence="6" type="ORF">HMPREF0634_1278</name>
</gene>
<accession>E0E2E8</accession>
<dbReference type="CDD" id="cd07208">
    <property type="entry name" value="Pat_hypo_Ecoli_yjju_like"/>
    <property type="match status" value="1"/>
</dbReference>
<dbReference type="GO" id="GO:0016787">
    <property type="term" value="F:hydrolase activity"/>
    <property type="evidence" value="ECO:0007669"/>
    <property type="project" value="UniProtKB-UniRule"/>
</dbReference>
<dbReference type="EMBL" id="ADGQ01000035">
    <property type="protein sequence ID" value="EFM64885.1"/>
    <property type="molecule type" value="Genomic_DNA"/>
</dbReference>
<name>E0E2E8_9FIRM</name>
<feature type="active site" description="Nucleophile" evidence="4">
    <location>
        <position position="59"/>
    </location>
</feature>
<dbReference type="InterPro" id="IPR002641">
    <property type="entry name" value="PNPLA_dom"/>
</dbReference>
<dbReference type="InterPro" id="IPR037483">
    <property type="entry name" value="YjjU-like"/>
</dbReference>
<comment type="caution">
    <text evidence="6">The sequence shown here is derived from an EMBL/GenBank/DDBJ whole genome shotgun (WGS) entry which is preliminary data.</text>
</comment>
<feature type="domain" description="PNPLA" evidence="5">
    <location>
        <begin position="26"/>
        <end position="191"/>
    </location>
</feature>
<dbReference type="SUPFAM" id="SSF52151">
    <property type="entry name" value="FabD/lysophospholipase-like"/>
    <property type="match status" value="1"/>
</dbReference>
<feature type="active site" description="Proton acceptor" evidence="4">
    <location>
        <position position="178"/>
    </location>
</feature>
<dbReference type="AlphaFoldDB" id="E0E2E8"/>